<keyword evidence="1" id="KW-0853">WD repeat</keyword>
<dbReference type="Proteomes" id="UP000314986">
    <property type="component" value="Unassembled WGS sequence"/>
</dbReference>
<reference evidence="5" key="3">
    <citation type="journal article" date="2014" name="Nature">
        <title>Elephant shark genome provides unique insights into gnathostome evolution.</title>
        <authorList>
            <consortium name="International Elephant Shark Genome Sequencing Consortium"/>
            <person name="Venkatesh B."/>
            <person name="Lee A.P."/>
            <person name="Ravi V."/>
            <person name="Maurya A.K."/>
            <person name="Lian M.M."/>
            <person name="Swann J.B."/>
            <person name="Ohta Y."/>
            <person name="Flajnik M.F."/>
            <person name="Sutoh Y."/>
            <person name="Kasahara M."/>
            <person name="Hoon S."/>
            <person name="Gangu V."/>
            <person name="Roy S.W."/>
            <person name="Irimia M."/>
            <person name="Korzh V."/>
            <person name="Kondrychyn I."/>
            <person name="Lim Z.W."/>
            <person name="Tay B.H."/>
            <person name="Tohari S."/>
            <person name="Kong K.W."/>
            <person name="Ho S."/>
            <person name="Lorente-Galdos B."/>
            <person name="Quilez J."/>
            <person name="Marques-Bonet T."/>
            <person name="Raney B.J."/>
            <person name="Ingham P.W."/>
            <person name="Tay A."/>
            <person name="Hillier L.W."/>
            <person name="Minx P."/>
            <person name="Boehm T."/>
            <person name="Wilson R.K."/>
            <person name="Brenner S."/>
            <person name="Warren W.C."/>
        </authorList>
    </citation>
    <scope>NUCLEOTIDE SEQUENCE [LARGE SCALE GENOMIC DNA]</scope>
</reference>
<reference evidence="5" key="2">
    <citation type="journal article" date="2007" name="PLoS Biol.">
        <title>Survey sequencing and comparative analysis of the elephant shark (Callorhinchus milii) genome.</title>
        <authorList>
            <person name="Venkatesh B."/>
            <person name="Kirkness E.F."/>
            <person name="Loh Y.H."/>
            <person name="Halpern A.L."/>
            <person name="Lee A.P."/>
            <person name="Johnson J."/>
            <person name="Dandona N."/>
            <person name="Viswanathan L.D."/>
            <person name="Tay A."/>
            <person name="Venter J.C."/>
            <person name="Strausberg R.L."/>
            <person name="Brenner S."/>
        </authorList>
    </citation>
    <scope>NUCLEOTIDE SEQUENCE [LARGE SCALE GENOMIC DNA]</scope>
</reference>
<dbReference type="InterPro" id="IPR015943">
    <property type="entry name" value="WD40/YVTN_repeat-like_dom_sf"/>
</dbReference>
<evidence type="ECO:0000313" key="5">
    <source>
        <dbReference type="Proteomes" id="UP000314986"/>
    </source>
</evidence>
<dbReference type="InterPro" id="IPR027417">
    <property type="entry name" value="P-loop_NTPase"/>
</dbReference>
<keyword evidence="2" id="KW-0677">Repeat</keyword>
<dbReference type="InterPro" id="IPR011044">
    <property type="entry name" value="Quino_amine_DH_bsu"/>
</dbReference>
<keyword evidence="5" id="KW-1185">Reference proteome</keyword>
<reference evidence="4" key="5">
    <citation type="submission" date="2025-09" db="UniProtKB">
        <authorList>
            <consortium name="Ensembl"/>
        </authorList>
    </citation>
    <scope>IDENTIFICATION</scope>
</reference>
<dbReference type="STRING" id="7868.ENSCMIP00000043860"/>
<reference evidence="5" key="1">
    <citation type="journal article" date="2006" name="Science">
        <title>Ancient noncoding elements conserved in the human genome.</title>
        <authorList>
            <person name="Venkatesh B."/>
            <person name="Kirkness E.F."/>
            <person name="Loh Y.H."/>
            <person name="Halpern A.L."/>
            <person name="Lee A.P."/>
            <person name="Johnson J."/>
            <person name="Dandona N."/>
            <person name="Viswanathan L.D."/>
            <person name="Tay A."/>
            <person name="Venter J.C."/>
            <person name="Strausberg R.L."/>
            <person name="Brenner S."/>
        </authorList>
    </citation>
    <scope>NUCLEOTIDE SEQUENCE [LARGE SCALE GENOMIC DNA]</scope>
</reference>
<sequence>CGFCGQNVAVDCTRIAMLLQFNSILYFSGSEKHRKALQERVCPKLREHCRNKHGLEFQAIDAYEGVDPDDVLDSDVRKLRIKVLQECIQSSAGPCFALIGEEPGNTSLPGEIETSEFEMILRSSQNEGLSTGVLEEWYRRDENALPPIYYLQGKAERDRASRELARAVWLSNYREMKAIFSTTVRMCVEDGTMGSEQARKYFTTALEEELLYALVNRQPSIVQNSICYIFKTPQITHHLEQIAKGLARGAGIEEWSGSEAQTFANHRRLRDELLPSLVSSGLHLYTSMLPSPRHGDCKEQMEQEYMEGLCSQFYSDAVRLIDRSNVQRSAEVHSATDEAMEYLPVCDPHPSLWEYQWEEVEQVKDYIVGKQSAAPLLIIGRPCTGKTLLLTACAKQMCSWLNDCDPVPVLRFLSSAGVVPCFSEIMTGMCQQIAQSYKKPTPLPFRDAEGMKDCFASLLAASTEQRPLIIIIDAIDQISEAVSDRTLWWFPKLLPPFVRLIISAAPKKFGLVERFRTFYPNAMTYVELKPRQRKECNKILTQSLHSSNRRISSGQQVYVNAALVQCTLPLFVTLLHNELLCWRSHVDVNGQTLGTGVHDSIERLLQRLEEKHGEILVSRALGYVTLANSGLSEAELLDILSLDNSVLQYFWPQNGTPASAKVPYYALARLWLDLHGFLAGRMCGGVKLLRWTSRHFSLVIRRRYLRDEGMVQEMHGTVAEYFGGRWANGRGKPMLEMQESREPATDLPKCCPPSPGSKVSGKVYIDRQQPSQPWLFTARFPNSSLIFPNHRKAMELPFHLKKSRRLEDLYSEVMSSFEAHWAMTKAGLLAALITELDDNTWTVNRREMRFLSSILKKANCLLRWSPDELPSLIQTMVLPFVECFPQLDSFLKQAYTGGLEHSAIAVLRSPVATVPRVQAALCSSAAATDIIETQLHSLVLAALEDGSVFAWDLEAQGLWEQLNTKGVKVTRVGLSEDDQFLALATARGTVLVYDFALTSLLYEVEVRRSVDGSEPLPPRLDFALCGAVGLVWSEKCTRVRVLDLASGCWAGEDLRCHHEVECLSFSDDRRYALCGQRTGAVTVFDLRDGFPVATVCPPERPGIPVHSAFLPSSGEEMCVVDRIGNVWVWALGAGREEPPPPPRLLEEHLRAEGDDELLSVELSRRCLLLCRASRVELWDTLSWDPPAQFKAPRNGRFARALLSRNADAIVAAVEASQSLFVWRRESGRCVLMLENRPGAVLALTKCRARKALVSLTSRGYLTAWDLDCVDQAAATAATERPVQALLLSPGGEHFYAADGTSVVYKWSLTPCRVRGTFRHAERVQHCSLAAAGELLVSADEAGDLYVWDTGRGLNLQRIRGGGRVTQLTVAPNGRSAVSLGPARAARVWKLPEGHVVCEVRARLRRAVISPASTFLLGLERPRLLLAVSLWSGGAAKSLASPDASEIVAFRALPEHPDYVLLVTAAGSLYTWNMAEDSLCRQLRLPVNVSRQLDDFQVCAAGRTAVLSVVGQDIHVLNLLSGRLCVIGTRGAISHQRLTRDGRYVIYVCDGDPCGLCRRLHASAVLNAVRLTDGKRVGSCRLCKAPRCLALSEEPDLDVFVGFEDGSVGVYAVVDQHDAKSGINGRVMGQVANQDGAPPGTEGHFLCKAAPNAVWSDIPHHEH</sequence>
<dbReference type="Ensembl" id="ENSCMIT00000044488.1">
    <property type="protein sequence ID" value="ENSCMIP00000043860.1"/>
    <property type="gene ID" value="ENSCMIG00000018166.1"/>
</dbReference>
<accession>A0A4W3KDK8</accession>
<proteinExistence type="predicted"/>
<dbReference type="Gene3D" id="2.130.10.10">
    <property type="entry name" value="YVTN repeat-like/Quinoprotein amine dehydrogenase"/>
    <property type="match status" value="2"/>
</dbReference>
<dbReference type="InterPro" id="IPR011047">
    <property type="entry name" value="Quinoprotein_ADH-like_sf"/>
</dbReference>
<evidence type="ECO:0000259" key="3">
    <source>
        <dbReference type="Pfam" id="PF25469"/>
    </source>
</evidence>
<evidence type="ECO:0000313" key="4">
    <source>
        <dbReference type="Ensembl" id="ENSCMIP00000043860.1"/>
    </source>
</evidence>
<dbReference type="OMA" id="LQKCICY"/>
<dbReference type="SUPFAM" id="SSF50969">
    <property type="entry name" value="YVTN repeat-like/Quinoprotein amine dehydrogenase"/>
    <property type="match status" value="1"/>
</dbReference>
<dbReference type="SUPFAM" id="SSF50998">
    <property type="entry name" value="Quinoprotein alcohol dehydrogenase-like"/>
    <property type="match status" value="1"/>
</dbReference>
<dbReference type="Pfam" id="PF25469">
    <property type="entry name" value="WHD_NWD1"/>
    <property type="match status" value="1"/>
</dbReference>
<dbReference type="InterPro" id="IPR001680">
    <property type="entry name" value="WD40_rpt"/>
</dbReference>
<evidence type="ECO:0000256" key="1">
    <source>
        <dbReference type="ARBA" id="ARBA00022574"/>
    </source>
</evidence>
<name>A0A4W3KDK8_CALMI</name>
<dbReference type="PANTHER" id="PTHR19871">
    <property type="entry name" value="BETA TRANSDUCIN-RELATED PROTEIN"/>
    <property type="match status" value="1"/>
</dbReference>
<organism evidence="4 5">
    <name type="scientific">Callorhinchus milii</name>
    <name type="common">Ghost shark</name>
    <dbReference type="NCBI Taxonomy" id="7868"/>
    <lineage>
        <taxon>Eukaryota</taxon>
        <taxon>Metazoa</taxon>
        <taxon>Chordata</taxon>
        <taxon>Craniata</taxon>
        <taxon>Vertebrata</taxon>
        <taxon>Chondrichthyes</taxon>
        <taxon>Holocephali</taxon>
        <taxon>Chimaeriformes</taxon>
        <taxon>Callorhinchidae</taxon>
        <taxon>Callorhinchus</taxon>
    </lineage>
</organism>
<dbReference type="InterPro" id="IPR052752">
    <property type="entry name" value="NACHT-WD_repeat"/>
</dbReference>
<reference evidence="4" key="4">
    <citation type="submission" date="2025-08" db="UniProtKB">
        <authorList>
            <consortium name="Ensembl"/>
        </authorList>
    </citation>
    <scope>IDENTIFICATION</scope>
</reference>
<feature type="domain" description="NWD1/2-like winged helix-turn-helix" evidence="3">
    <location>
        <begin position="597"/>
        <end position="708"/>
    </location>
</feature>
<dbReference type="SMART" id="SM00320">
    <property type="entry name" value="WD40"/>
    <property type="match status" value="6"/>
</dbReference>
<dbReference type="PANTHER" id="PTHR19871:SF29">
    <property type="entry name" value="NACHT AND WD REPEAT DOMAIN-CONTAINING PROTEIN 2-LIKE"/>
    <property type="match status" value="1"/>
</dbReference>
<evidence type="ECO:0000256" key="2">
    <source>
        <dbReference type="ARBA" id="ARBA00022737"/>
    </source>
</evidence>
<dbReference type="InParanoid" id="A0A4W3KDK8"/>
<dbReference type="Gene3D" id="3.40.50.300">
    <property type="entry name" value="P-loop containing nucleotide triphosphate hydrolases"/>
    <property type="match status" value="1"/>
</dbReference>
<dbReference type="GeneTree" id="ENSGT00940000165320"/>
<dbReference type="InterPro" id="IPR057588">
    <property type="entry name" value="NWD1/2-like_WH"/>
</dbReference>
<dbReference type="SUPFAM" id="SSF52540">
    <property type="entry name" value="P-loop containing nucleoside triphosphate hydrolases"/>
    <property type="match status" value="1"/>
</dbReference>
<protein>
    <recommendedName>
        <fullName evidence="3">NWD1/2-like winged helix-turn-helix domain-containing protein</fullName>
    </recommendedName>
</protein>